<dbReference type="AlphaFoldDB" id="A0AAD8XUL6"/>
<dbReference type="SUPFAM" id="SSF50630">
    <property type="entry name" value="Acid proteases"/>
    <property type="match status" value="1"/>
</dbReference>
<feature type="region of interest" description="Disordered" evidence="1">
    <location>
        <begin position="289"/>
        <end position="318"/>
    </location>
</feature>
<feature type="region of interest" description="Disordered" evidence="1">
    <location>
        <begin position="485"/>
        <end position="554"/>
    </location>
</feature>
<dbReference type="PANTHER" id="PTHR15397:SF3">
    <property type="entry name" value="DNA DAMAGE INDUCIBLE 1 HOMOLOG 2"/>
    <property type="match status" value="1"/>
</dbReference>
<feature type="compositionally biased region" description="Basic and acidic residues" evidence="1">
    <location>
        <begin position="228"/>
        <end position="238"/>
    </location>
</feature>
<dbReference type="EMBL" id="JATAAI010000041">
    <property type="protein sequence ID" value="KAK1734184.1"/>
    <property type="molecule type" value="Genomic_DNA"/>
</dbReference>
<feature type="compositionally biased region" description="Low complexity" evidence="1">
    <location>
        <begin position="17"/>
        <end position="45"/>
    </location>
</feature>
<dbReference type="Gene3D" id="2.40.70.10">
    <property type="entry name" value="Acid Proteases"/>
    <property type="match status" value="1"/>
</dbReference>
<feature type="compositionally biased region" description="Acidic residues" evidence="1">
    <location>
        <begin position="615"/>
        <end position="642"/>
    </location>
</feature>
<dbReference type="InterPro" id="IPR021109">
    <property type="entry name" value="Peptidase_aspartic_dom_sf"/>
</dbReference>
<proteinExistence type="predicted"/>
<dbReference type="PANTHER" id="PTHR15397">
    <property type="entry name" value="SODIUM-GLUCOSE COTRANSPORTER REGULATORY PROTEIN -RELATED"/>
    <property type="match status" value="1"/>
</dbReference>
<keyword evidence="2" id="KW-0732">Signal</keyword>
<dbReference type="InterPro" id="IPR019103">
    <property type="entry name" value="Peptidase_aspartic_DDI1-type"/>
</dbReference>
<reference evidence="4" key="1">
    <citation type="submission" date="2023-06" db="EMBL/GenBank/DDBJ databases">
        <title>Survivors Of The Sea: Transcriptome response of Skeletonema marinoi to long-term dormancy.</title>
        <authorList>
            <person name="Pinder M.I.M."/>
            <person name="Kourtchenko O."/>
            <person name="Robertson E.K."/>
            <person name="Larsson T."/>
            <person name="Maumus F."/>
            <person name="Osuna-Cruz C.M."/>
            <person name="Vancaester E."/>
            <person name="Stenow R."/>
            <person name="Vandepoele K."/>
            <person name="Ploug H."/>
            <person name="Bruchert V."/>
            <person name="Godhe A."/>
            <person name="Topel M."/>
        </authorList>
    </citation>
    <scope>NUCLEOTIDE SEQUENCE</scope>
    <source>
        <strain evidence="4">R05AC</strain>
    </source>
</reference>
<evidence type="ECO:0000256" key="1">
    <source>
        <dbReference type="SAM" id="MobiDB-lite"/>
    </source>
</evidence>
<feature type="region of interest" description="Disordered" evidence="1">
    <location>
        <begin position="608"/>
        <end position="642"/>
    </location>
</feature>
<feature type="compositionally biased region" description="Basic residues" evidence="1">
    <location>
        <begin position="244"/>
        <end position="262"/>
    </location>
</feature>
<feature type="region of interest" description="Disordered" evidence="1">
    <location>
        <begin position="187"/>
        <end position="272"/>
    </location>
</feature>
<keyword evidence="5" id="KW-1185">Reference proteome</keyword>
<dbReference type="Proteomes" id="UP001224775">
    <property type="component" value="Unassembled WGS sequence"/>
</dbReference>
<evidence type="ECO:0000313" key="4">
    <source>
        <dbReference type="EMBL" id="KAK1734184.1"/>
    </source>
</evidence>
<feature type="domain" description="Aspartic peptidase DDI1-type" evidence="3">
    <location>
        <begin position="347"/>
        <end position="451"/>
    </location>
</feature>
<organism evidence="4 5">
    <name type="scientific">Skeletonema marinoi</name>
    <dbReference type="NCBI Taxonomy" id="267567"/>
    <lineage>
        <taxon>Eukaryota</taxon>
        <taxon>Sar</taxon>
        <taxon>Stramenopiles</taxon>
        <taxon>Ochrophyta</taxon>
        <taxon>Bacillariophyta</taxon>
        <taxon>Coscinodiscophyceae</taxon>
        <taxon>Thalassiosirophycidae</taxon>
        <taxon>Thalassiosirales</taxon>
        <taxon>Skeletonemataceae</taxon>
        <taxon>Skeletonema</taxon>
        <taxon>Skeletonema marinoi-dohrnii complex</taxon>
    </lineage>
</organism>
<feature type="signal peptide" evidence="2">
    <location>
        <begin position="1"/>
        <end position="23"/>
    </location>
</feature>
<dbReference type="GO" id="GO:0006508">
    <property type="term" value="P:proteolysis"/>
    <property type="evidence" value="ECO:0007669"/>
    <property type="project" value="InterPro"/>
</dbReference>
<evidence type="ECO:0000256" key="2">
    <source>
        <dbReference type="SAM" id="SignalP"/>
    </source>
</evidence>
<dbReference type="Pfam" id="PF09668">
    <property type="entry name" value="Asp_protease"/>
    <property type="match status" value="1"/>
</dbReference>
<accession>A0AAD8XUL6</accession>
<feature type="region of interest" description="Disordered" evidence="1">
    <location>
        <begin position="17"/>
        <end position="67"/>
    </location>
</feature>
<sequence>MKSIATILFTLCIYSSTPSTASSSKSPNKNNVISSSISRNNNYSSGLNVVKSNNDDGGSATTTDDDHDEYVTNFYHRKRQAKRDYLAAAAKKFSGGGRMDSYSNSRGEANHNDHSLNHYFNHDRRLLHHHEDRGGDVDQRAFIRRSSINNGSGGGGNSHDDNDGLKRIQPAFVSKQHDHTTAQQHARVASSVRGGSIVAQQGRRKHSKNYNCYYGSDNNNNMKSGNGRLKDQRNHHDALATSTAHHHHRRRRRHGHSHQTHHHHEEEEESDVDQFLDNHDKEYLQATAKSDYSSTTNDDNQHDDDPNNNSAPPIHQGGLLRIPCSIRLNSNKAGHSSHHPSLFTSSTPIAAYIDTGAQVTVISASAARKVGILHLMDRRYAGRATGVGSCRILGRIPAGCVQFVLGHYDDDDEGEVIEMNGPALTVLEGTVTQVVDMLVGLDVLQDWEATIRMGGSSTGMGSSMMVRKCGRKDPVVLPFLVGSSSSRGRVGVKSRHRSATGAGSGSTTHHRSSSSSIPRQQRSTAAKSKSSCHHYDRRQQQEEEEVEHDYSPVTSDIESDLDILDQSEFTHGFPESGARRARMKQCSDEIVHDIEREDELLGVRHSQHYLREERDNDDDFLQDSSDEDEDEGEELDFDMSGL</sequence>
<evidence type="ECO:0000259" key="3">
    <source>
        <dbReference type="Pfam" id="PF09668"/>
    </source>
</evidence>
<dbReference type="GO" id="GO:0004190">
    <property type="term" value="F:aspartic-type endopeptidase activity"/>
    <property type="evidence" value="ECO:0007669"/>
    <property type="project" value="InterPro"/>
</dbReference>
<feature type="compositionally biased region" description="Polar residues" evidence="1">
    <location>
        <begin position="517"/>
        <end position="529"/>
    </location>
</feature>
<name>A0AAD8XUL6_9STRA</name>
<feature type="chain" id="PRO_5041970961" description="Aspartic peptidase DDI1-type domain-containing protein" evidence="2">
    <location>
        <begin position="24"/>
        <end position="642"/>
    </location>
</feature>
<comment type="caution">
    <text evidence="4">The sequence shown here is derived from an EMBL/GenBank/DDBJ whole genome shotgun (WGS) entry which is preliminary data.</text>
</comment>
<protein>
    <recommendedName>
        <fullName evidence="3">Aspartic peptidase DDI1-type domain-containing protein</fullName>
    </recommendedName>
</protein>
<gene>
    <name evidence="4" type="ORF">QTG54_015187</name>
</gene>
<evidence type="ECO:0000313" key="5">
    <source>
        <dbReference type="Proteomes" id="UP001224775"/>
    </source>
</evidence>
<feature type="region of interest" description="Disordered" evidence="1">
    <location>
        <begin position="146"/>
        <end position="165"/>
    </location>
</feature>